<keyword evidence="3" id="KW-1185">Reference proteome</keyword>
<keyword evidence="1" id="KW-0472">Membrane</keyword>
<feature type="transmembrane region" description="Helical" evidence="1">
    <location>
        <begin position="67"/>
        <end position="86"/>
    </location>
</feature>
<dbReference type="AlphaFoldDB" id="A0A7J9HL22"/>
<proteinExistence type="predicted"/>
<sequence length="108" mass="12714">MSKDTQSREGNCQIASFDSSLPQIIRMDCKRNREDKLKRIWQSWDKAKKMHIRDKDAMGKASSDRHLALFAFAVYGLVGFPKALGYKEKRRTFLRMRTIVVRMDEKPF</sequence>
<comment type="caution">
    <text evidence="2">The sequence shown here is derived from an EMBL/GenBank/DDBJ whole genome shotgun (WGS) entry which is preliminary data.</text>
</comment>
<protein>
    <submittedName>
        <fullName evidence="2">Uncharacterized protein</fullName>
    </submittedName>
</protein>
<dbReference type="EMBL" id="JABFAD010000010">
    <property type="protein sequence ID" value="MBA0810443.1"/>
    <property type="molecule type" value="Genomic_DNA"/>
</dbReference>
<evidence type="ECO:0000313" key="2">
    <source>
        <dbReference type="EMBL" id="MBA0810443.1"/>
    </source>
</evidence>
<dbReference type="OrthoDB" id="983055at2759"/>
<name>A0A7J9HL22_9ROSI</name>
<evidence type="ECO:0000256" key="1">
    <source>
        <dbReference type="SAM" id="Phobius"/>
    </source>
</evidence>
<reference evidence="2 3" key="1">
    <citation type="journal article" date="2019" name="Genome Biol. Evol.">
        <title>Insights into the evolution of the New World diploid cottons (Gossypium, subgenus Houzingenia) based on genome sequencing.</title>
        <authorList>
            <person name="Grover C.E."/>
            <person name="Arick M.A. 2nd"/>
            <person name="Thrash A."/>
            <person name="Conover J.L."/>
            <person name="Sanders W.S."/>
            <person name="Peterson D.G."/>
            <person name="Frelichowski J.E."/>
            <person name="Scheffler J.A."/>
            <person name="Scheffler B.E."/>
            <person name="Wendel J.F."/>
        </authorList>
    </citation>
    <scope>NUCLEOTIDE SEQUENCE [LARGE SCALE GENOMIC DNA]</scope>
    <source>
        <strain evidence="2">0</strain>
        <tissue evidence="2">Leaf</tissue>
    </source>
</reference>
<keyword evidence="1" id="KW-0812">Transmembrane</keyword>
<gene>
    <name evidence="2" type="ORF">Gohar_002439</name>
</gene>
<evidence type="ECO:0000313" key="3">
    <source>
        <dbReference type="Proteomes" id="UP000593560"/>
    </source>
</evidence>
<keyword evidence="1" id="KW-1133">Transmembrane helix</keyword>
<organism evidence="2 3">
    <name type="scientific">Gossypium harknessii</name>
    <dbReference type="NCBI Taxonomy" id="34285"/>
    <lineage>
        <taxon>Eukaryota</taxon>
        <taxon>Viridiplantae</taxon>
        <taxon>Streptophyta</taxon>
        <taxon>Embryophyta</taxon>
        <taxon>Tracheophyta</taxon>
        <taxon>Spermatophyta</taxon>
        <taxon>Magnoliopsida</taxon>
        <taxon>eudicotyledons</taxon>
        <taxon>Gunneridae</taxon>
        <taxon>Pentapetalae</taxon>
        <taxon>rosids</taxon>
        <taxon>malvids</taxon>
        <taxon>Malvales</taxon>
        <taxon>Malvaceae</taxon>
        <taxon>Malvoideae</taxon>
        <taxon>Gossypium</taxon>
    </lineage>
</organism>
<accession>A0A7J9HL22</accession>
<dbReference type="Proteomes" id="UP000593560">
    <property type="component" value="Unassembled WGS sequence"/>
</dbReference>